<gene>
    <name evidence="5" type="ORF">IFM53868_09732</name>
</gene>
<organism evidence="5 6">
    <name type="scientific">Aspergillus udagawae</name>
    <dbReference type="NCBI Taxonomy" id="91492"/>
    <lineage>
        <taxon>Eukaryota</taxon>
        <taxon>Fungi</taxon>
        <taxon>Dikarya</taxon>
        <taxon>Ascomycota</taxon>
        <taxon>Pezizomycotina</taxon>
        <taxon>Eurotiomycetes</taxon>
        <taxon>Eurotiomycetidae</taxon>
        <taxon>Eurotiales</taxon>
        <taxon>Aspergillaceae</taxon>
        <taxon>Aspergillus</taxon>
        <taxon>Aspergillus subgen. Fumigati</taxon>
    </lineage>
</organism>
<evidence type="ECO:0000256" key="3">
    <source>
        <dbReference type="PROSITE-ProRule" id="PRU00023"/>
    </source>
</evidence>
<dbReference type="Gene3D" id="1.25.40.20">
    <property type="entry name" value="Ankyrin repeat-containing domain"/>
    <property type="match status" value="1"/>
</dbReference>
<dbReference type="Proteomes" id="UP000465266">
    <property type="component" value="Unassembled WGS sequence"/>
</dbReference>
<keyword evidence="1" id="KW-0677">Repeat</keyword>
<comment type="caution">
    <text evidence="5">The sequence shown here is derived from an EMBL/GenBank/DDBJ whole genome shotgun (WGS) entry which is preliminary data.</text>
</comment>
<sequence length="840" mass="91370">MLKASPKDYEEDGVLRRGRSQGSLRDARDLVAACLSGNKDQIKSLLDSGVDVNQHLTHGSYGSALAAAASKSNTEIVKLLLEAGADVNQQLTQGRYGSALAAAATAWRNSETVKPLLEAGADVNQQLTCGDYGSALAAAAYWQNLNVVKLLLGAGADVNQQLTCGDYGNALATAAYNKREEVITLLQNAGANTGSLSTLGHDPKTGSLEPQTINFSWELPSIIKDLQEVETFLSNTATSSGERMEFSERLCYMASLGPSKVPKASTVSVTTSNPTSRRLHISLVDGNMIIRTTFSAITVDVSESVDNVRRIVQWICLTFRKPLPNCVCYSAVINDGSRFGLDDLRPMPTSTGDNECWTSLFDSAVVVSDPSLEYLRHSRGLELDFYVMLQLAAVEYPVSVDSGLVLMGFSTALIPIQLTEDDKVLWHLEIASNDLQLKTSHLRATRQSWLRVEKLDLLSSKRALLGWCSEADVLLGTNHLTPKVAWSNAKVQHTTWRWKGVNLQVLAQSAAPIQIGGQLGMSFDRAVNTLRFDPSKNYLKCLKNSTLEQIVLYDVSDGRAWLVPLLSVLHHMLLVYADTIQESSRVNSVPTVNPTSDGASSSLEALKDKGSVVVEASGGDTLTIRELVMGFSVNLSRVSPRPPGRSVIYGYEFMDIVMDSPQSELKKRRIDGYSIAWVSILNEVNCLLCSGLGDAIVGKRSLSLMSPCNRLPKGSNLMAATVHSIKRLSMKHGGSMEGEAHILTTKHCLLLTGNPFEQCEHESNHSCCWNDPPFLQVIQTRQPSGDLSGRSFMSSAHGALVFGGGRSTRVFFKLPFRAREAPQPDMQTASISVNPNNMPT</sequence>
<evidence type="ECO:0000313" key="5">
    <source>
        <dbReference type="EMBL" id="GFF98297.1"/>
    </source>
</evidence>
<feature type="repeat" description="ANK" evidence="3">
    <location>
        <begin position="131"/>
        <end position="163"/>
    </location>
</feature>
<dbReference type="Pfam" id="PF00023">
    <property type="entry name" value="Ank"/>
    <property type="match status" value="1"/>
</dbReference>
<dbReference type="PROSITE" id="PS50297">
    <property type="entry name" value="ANK_REP_REGION"/>
    <property type="match status" value="1"/>
</dbReference>
<evidence type="ECO:0000313" key="6">
    <source>
        <dbReference type="Proteomes" id="UP000465266"/>
    </source>
</evidence>
<keyword evidence="6" id="KW-1185">Reference proteome</keyword>
<dbReference type="InterPro" id="IPR002110">
    <property type="entry name" value="Ankyrin_rpt"/>
</dbReference>
<feature type="repeat" description="ANK" evidence="3">
    <location>
        <begin position="60"/>
        <end position="92"/>
    </location>
</feature>
<evidence type="ECO:0000256" key="1">
    <source>
        <dbReference type="ARBA" id="ARBA00022737"/>
    </source>
</evidence>
<dbReference type="EMBL" id="BLKG01000181">
    <property type="protein sequence ID" value="GFF98297.1"/>
    <property type="molecule type" value="Genomic_DNA"/>
</dbReference>
<evidence type="ECO:0000256" key="4">
    <source>
        <dbReference type="SAM" id="MobiDB-lite"/>
    </source>
</evidence>
<dbReference type="Pfam" id="PF12796">
    <property type="entry name" value="Ank_2"/>
    <property type="match status" value="1"/>
</dbReference>
<name>A0ABQ1BC95_9EURO</name>
<protein>
    <submittedName>
        <fullName evidence="5">Uncharacterized protein</fullName>
    </submittedName>
</protein>
<dbReference type="SMART" id="SM00248">
    <property type="entry name" value="ANK"/>
    <property type="match status" value="5"/>
</dbReference>
<evidence type="ECO:0000256" key="2">
    <source>
        <dbReference type="ARBA" id="ARBA00023043"/>
    </source>
</evidence>
<dbReference type="SUPFAM" id="SSF48403">
    <property type="entry name" value="Ankyrin repeat"/>
    <property type="match status" value="1"/>
</dbReference>
<reference evidence="5 6" key="1">
    <citation type="submission" date="2020-01" db="EMBL/GenBank/DDBJ databases">
        <title>Draft genome sequence of Aspergillus udagawae IFM 53868.</title>
        <authorList>
            <person name="Takahashi H."/>
            <person name="Yaguchi T."/>
        </authorList>
    </citation>
    <scope>NUCLEOTIDE SEQUENCE [LARGE SCALE GENOMIC DNA]</scope>
    <source>
        <strain evidence="5 6">IFM 53868</strain>
    </source>
</reference>
<feature type="region of interest" description="Disordered" evidence="4">
    <location>
        <begin position="1"/>
        <end position="20"/>
    </location>
</feature>
<proteinExistence type="predicted"/>
<dbReference type="PROSITE" id="PS50088">
    <property type="entry name" value="ANK_REPEAT"/>
    <property type="match status" value="2"/>
</dbReference>
<dbReference type="PANTHER" id="PTHR24171">
    <property type="entry name" value="ANKYRIN REPEAT DOMAIN-CONTAINING PROTEIN 39-RELATED"/>
    <property type="match status" value="1"/>
</dbReference>
<accession>A0ABQ1BC95</accession>
<keyword evidence="2 3" id="KW-0040">ANK repeat</keyword>
<dbReference type="InterPro" id="IPR036770">
    <property type="entry name" value="Ankyrin_rpt-contain_sf"/>
</dbReference>